<dbReference type="eggNOG" id="ENOG502S9ID">
    <property type="taxonomic scope" value="Eukaryota"/>
</dbReference>
<keyword evidence="1" id="KW-0812">Transmembrane</keyword>
<dbReference type="OrthoDB" id="3763672at2759"/>
<dbReference type="KEGG" id="val:VDBG_05361"/>
<accession>C9SKN4</accession>
<keyword evidence="1" id="KW-1133">Transmembrane helix</keyword>
<dbReference type="Proteomes" id="UP000008698">
    <property type="component" value="Unassembled WGS sequence"/>
</dbReference>
<evidence type="ECO:0000313" key="2">
    <source>
        <dbReference type="EMBL" id="EEY19252.1"/>
    </source>
</evidence>
<dbReference type="HOGENOM" id="CLU_1038995_0_0_1"/>
<dbReference type="EMBL" id="DS985219">
    <property type="protein sequence ID" value="EEY19252.1"/>
    <property type="molecule type" value="Genomic_DNA"/>
</dbReference>
<keyword evidence="3" id="KW-1185">Reference proteome</keyword>
<dbReference type="GeneID" id="9531228"/>
<protein>
    <submittedName>
        <fullName evidence="2">Uncharacterized protein</fullName>
    </submittedName>
</protein>
<organism evidence="3">
    <name type="scientific">Verticillium alfalfae (strain VaMs.102 / ATCC MYA-4576 / FGSC 10136)</name>
    <name type="common">Verticillium wilt of alfalfa</name>
    <name type="synonym">Verticillium albo-atrum</name>
    <dbReference type="NCBI Taxonomy" id="526221"/>
    <lineage>
        <taxon>Eukaryota</taxon>
        <taxon>Fungi</taxon>
        <taxon>Dikarya</taxon>
        <taxon>Ascomycota</taxon>
        <taxon>Pezizomycotina</taxon>
        <taxon>Sordariomycetes</taxon>
        <taxon>Hypocreomycetidae</taxon>
        <taxon>Glomerellales</taxon>
        <taxon>Plectosphaerellaceae</taxon>
        <taxon>Verticillium</taxon>
    </lineage>
</organism>
<reference evidence="3" key="1">
    <citation type="journal article" date="2011" name="PLoS Pathog.">
        <title>Comparative genomics yields insights into niche adaptation of plant vascular wilt pathogens.</title>
        <authorList>
            <person name="Klosterman S.J."/>
            <person name="Subbarao K.V."/>
            <person name="Kang S."/>
            <person name="Veronese P."/>
            <person name="Gold S.E."/>
            <person name="Thomma B.P.H.J."/>
            <person name="Chen Z."/>
            <person name="Henrissat B."/>
            <person name="Lee Y.-H."/>
            <person name="Park J."/>
            <person name="Garcia-Pedrajas M.D."/>
            <person name="Barbara D.J."/>
            <person name="Anchieta A."/>
            <person name="de Jonge R."/>
            <person name="Santhanam P."/>
            <person name="Maruthachalam K."/>
            <person name="Atallah Z."/>
            <person name="Amyotte S.G."/>
            <person name="Paz Z."/>
            <person name="Inderbitzin P."/>
            <person name="Hayes R.J."/>
            <person name="Heiman D.I."/>
            <person name="Young S."/>
            <person name="Zeng Q."/>
            <person name="Engels R."/>
            <person name="Galagan J."/>
            <person name="Cuomo C.A."/>
            <person name="Dobinson K.F."/>
            <person name="Ma L.-J."/>
        </authorList>
    </citation>
    <scope>NUCLEOTIDE SEQUENCE [LARGE SCALE GENOMIC DNA]</scope>
    <source>
        <strain evidence="3">VaMs.102 / ATCC MYA-4576 / FGSC 10136</strain>
    </source>
</reference>
<gene>
    <name evidence="2" type="ORF">VDBG_05361</name>
</gene>
<name>C9SKN4_VERA1</name>
<evidence type="ECO:0000256" key="1">
    <source>
        <dbReference type="SAM" id="Phobius"/>
    </source>
</evidence>
<feature type="transmembrane region" description="Helical" evidence="1">
    <location>
        <begin position="12"/>
        <end position="30"/>
    </location>
</feature>
<dbReference type="RefSeq" id="XP_003004248.1">
    <property type="nucleotide sequence ID" value="XM_003004202.1"/>
</dbReference>
<dbReference type="STRING" id="526221.C9SKN4"/>
<dbReference type="AlphaFoldDB" id="C9SKN4"/>
<keyword evidence="1" id="KW-0472">Membrane</keyword>
<evidence type="ECO:0000313" key="3">
    <source>
        <dbReference type="Proteomes" id="UP000008698"/>
    </source>
</evidence>
<proteinExistence type="predicted"/>
<sequence length="268" mass="30285">MIPGLLRSNKVAGVVAGSVLLIVIFIGLAHNRVDSWDFASISPGSFRSTPEHHDSWDDMRKFFLEEVAKPSIELDAKVYKPYGAFEWKLPADKPARWTKPLGRNLCIFDLDNRPFEEDGMIFGQQPLSWNNATAIHGLSLGVLQHWLYVHRVPPRRLGTPSDQGGFGNFIRYDYANEVKELPCAEANGFPEDRSECIGTFIKHLWAGKQDLIKIAIGQQIPGMYLEMFHKQMLAEKSEYYLTEEQLMSPSWANVKTYLGTSSPLAVDP</sequence>